<evidence type="ECO:0000313" key="1">
    <source>
        <dbReference type="EMBL" id="AGH96734.1"/>
    </source>
</evidence>
<dbReference type="RefSeq" id="WP_015471224.1">
    <property type="nucleotide sequence ID" value="NC_020813.1"/>
</dbReference>
<sequence>MSKVLATFAFFLICFFTYGFYISQFELSFNLRKTTTTGFYYDYKLGMNIHSNLSIGSEPLSVILSEARKSENKLIMMTDLNPQVKTPNDSYLMNIGVLQGAKYGYKDSRLIYYSTKEKNLGLKSGESQLMLSDLLSESTQKNSDTLLVLAHPFKSDFNWKGDLPEGLDGIEIANLKSLAQRSWNYSRLSTIWSLMLYPFNPQYALMRLFQEPTEELMLFDQVSQTRRLVAFQGAEASARAIPLADWLIKFPSYERVLSMASNHLLLTSELTGNMTEDSQKILTALKRGQFYICFDTLGNPNGFEAYLFKENDRQRYSMGSEVEYSDNLRLYFKLPAEPTSFYEVVLYKNGQRVDTINTFEGILPLQGPGTYRVQVRISPRFPLPDAIKWLTWIYTNNFYVVSPK</sequence>
<dbReference type="AlphaFoldDB" id="M4VU41"/>
<dbReference type="KEGG" id="bex:A11Q_2518"/>
<organism evidence="1 2">
    <name type="scientific">Pseudobdellovibrio exovorus JSS</name>
    <dbReference type="NCBI Taxonomy" id="1184267"/>
    <lineage>
        <taxon>Bacteria</taxon>
        <taxon>Pseudomonadati</taxon>
        <taxon>Bdellovibrionota</taxon>
        <taxon>Bdellovibrionia</taxon>
        <taxon>Bdellovibrionales</taxon>
        <taxon>Pseudobdellovibrionaceae</taxon>
        <taxon>Pseudobdellovibrio</taxon>
    </lineage>
</organism>
<evidence type="ECO:0000313" key="2">
    <source>
        <dbReference type="Proteomes" id="UP000012040"/>
    </source>
</evidence>
<gene>
    <name evidence="1" type="ORF">A11Q_2518</name>
</gene>
<name>M4VU41_9BACT</name>
<dbReference type="STRING" id="1184267.A11Q_2518"/>
<dbReference type="PATRIC" id="fig|1184267.3.peg.2545"/>
<dbReference type="OrthoDB" id="5288827at2"/>
<keyword evidence="2" id="KW-1185">Reference proteome</keyword>
<protein>
    <submittedName>
        <fullName evidence="1">Uncharacterized protein</fullName>
    </submittedName>
</protein>
<dbReference type="EMBL" id="CP003537">
    <property type="protein sequence ID" value="AGH96734.1"/>
    <property type="molecule type" value="Genomic_DNA"/>
</dbReference>
<dbReference type="HOGENOM" id="CLU_682685_0_0_7"/>
<dbReference type="Proteomes" id="UP000012040">
    <property type="component" value="Chromosome"/>
</dbReference>
<accession>M4VU41</accession>
<reference evidence="1 2" key="1">
    <citation type="journal article" date="2013" name="ISME J.">
        <title>By their genes ye shall know them: genomic signatures of predatory bacteria.</title>
        <authorList>
            <person name="Pasternak Z."/>
            <person name="Pietrokovski S."/>
            <person name="Rotem O."/>
            <person name="Gophna U."/>
            <person name="Lurie-Weinberger M.N."/>
            <person name="Jurkevitch E."/>
        </authorList>
    </citation>
    <scope>NUCLEOTIDE SEQUENCE [LARGE SCALE GENOMIC DNA]</scope>
    <source>
        <strain evidence="1 2">JSS</strain>
    </source>
</reference>
<dbReference type="eggNOG" id="COG0613">
    <property type="taxonomic scope" value="Bacteria"/>
</dbReference>
<proteinExistence type="predicted"/>